<gene>
    <name evidence="2" type="ORF">PVAP13_3KG318300</name>
</gene>
<evidence type="ECO:0000313" key="2">
    <source>
        <dbReference type="EMBL" id="KAG2626033.1"/>
    </source>
</evidence>
<evidence type="ECO:0000313" key="3">
    <source>
        <dbReference type="Proteomes" id="UP000823388"/>
    </source>
</evidence>
<dbReference type="EMBL" id="CM029041">
    <property type="protein sequence ID" value="KAG2626034.1"/>
    <property type="molecule type" value="Genomic_DNA"/>
</dbReference>
<feature type="compositionally biased region" description="Basic residues" evidence="1">
    <location>
        <begin position="28"/>
        <end position="39"/>
    </location>
</feature>
<evidence type="ECO:0000256" key="1">
    <source>
        <dbReference type="SAM" id="MobiDB-lite"/>
    </source>
</evidence>
<dbReference type="AlphaFoldDB" id="A0A8T0UZA5"/>
<organism evidence="2 3">
    <name type="scientific">Panicum virgatum</name>
    <name type="common">Blackwell switchgrass</name>
    <dbReference type="NCBI Taxonomy" id="38727"/>
    <lineage>
        <taxon>Eukaryota</taxon>
        <taxon>Viridiplantae</taxon>
        <taxon>Streptophyta</taxon>
        <taxon>Embryophyta</taxon>
        <taxon>Tracheophyta</taxon>
        <taxon>Spermatophyta</taxon>
        <taxon>Magnoliopsida</taxon>
        <taxon>Liliopsida</taxon>
        <taxon>Poales</taxon>
        <taxon>Poaceae</taxon>
        <taxon>PACMAD clade</taxon>
        <taxon>Panicoideae</taxon>
        <taxon>Panicodae</taxon>
        <taxon>Paniceae</taxon>
        <taxon>Panicinae</taxon>
        <taxon>Panicum</taxon>
        <taxon>Panicum sect. Hiantes</taxon>
    </lineage>
</organism>
<accession>A0A8T0UZA5</accession>
<name>A0A8T0UZA5_PANVG</name>
<feature type="region of interest" description="Disordered" evidence="1">
    <location>
        <begin position="1"/>
        <end position="60"/>
    </location>
</feature>
<keyword evidence="3" id="KW-1185">Reference proteome</keyword>
<proteinExistence type="predicted"/>
<protein>
    <submittedName>
        <fullName evidence="2">Uncharacterized protein</fullName>
    </submittedName>
</protein>
<dbReference type="EMBL" id="CM029041">
    <property type="protein sequence ID" value="KAG2626033.1"/>
    <property type="molecule type" value="Genomic_DNA"/>
</dbReference>
<reference evidence="2 3" key="1">
    <citation type="submission" date="2020-05" db="EMBL/GenBank/DDBJ databases">
        <title>WGS assembly of Panicum virgatum.</title>
        <authorList>
            <person name="Lovell J.T."/>
            <person name="Jenkins J."/>
            <person name="Shu S."/>
            <person name="Juenger T.E."/>
            <person name="Schmutz J."/>
        </authorList>
    </citation>
    <scope>NUCLEOTIDE SEQUENCE</scope>
    <source>
        <strain evidence="2">AP13</strain>
        <strain evidence="3">cv. AP13</strain>
    </source>
</reference>
<comment type="caution">
    <text evidence="2">The sequence shown here is derived from an EMBL/GenBank/DDBJ whole genome shotgun (WGS) entry which is preliminary data.</text>
</comment>
<dbReference type="Proteomes" id="UP000823388">
    <property type="component" value="Chromosome 3K"/>
</dbReference>
<sequence>MMRVPLHRSPSPVGRQGRRPGILGRSHLLAHPRGSRARGWKSCNPRPRRGRPTRRGSPATLGPARWVVVDRRVDGWVVAPSFSPVVVTARYNARLGDLPRRAASAGASASHLMLVICPAAAPQQVRATTPIPISSRALTMGFSPATA</sequence>